<evidence type="ECO:0000313" key="1">
    <source>
        <dbReference type="EMBL" id="GMS90772.1"/>
    </source>
</evidence>
<reference evidence="1" key="1">
    <citation type="submission" date="2023-10" db="EMBL/GenBank/DDBJ databases">
        <title>Genome assembly of Pristionchus species.</title>
        <authorList>
            <person name="Yoshida K."/>
            <person name="Sommer R.J."/>
        </authorList>
    </citation>
    <scope>NUCLEOTIDE SEQUENCE</scope>
    <source>
        <strain evidence="1">RS0144</strain>
    </source>
</reference>
<name>A0AAV5T747_9BILA</name>
<keyword evidence="2" id="KW-1185">Reference proteome</keyword>
<dbReference type="EMBL" id="BTSX01000003">
    <property type="protein sequence ID" value="GMS90772.1"/>
    <property type="molecule type" value="Genomic_DNA"/>
</dbReference>
<dbReference type="AlphaFoldDB" id="A0AAV5T747"/>
<sequence>ELKAELNKTKRQNSIDRTMFLLERKDVFRLKRFEYNGLLRTEIHNLSDVDVCAWYGYSTRTDMSLLK</sequence>
<dbReference type="Proteomes" id="UP001432027">
    <property type="component" value="Unassembled WGS sequence"/>
</dbReference>
<gene>
    <name evidence="1" type="ORF">PENTCL1PPCAC_12947</name>
</gene>
<organism evidence="1 2">
    <name type="scientific">Pristionchus entomophagus</name>
    <dbReference type="NCBI Taxonomy" id="358040"/>
    <lineage>
        <taxon>Eukaryota</taxon>
        <taxon>Metazoa</taxon>
        <taxon>Ecdysozoa</taxon>
        <taxon>Nematoda</taxon>
        <taxon>Chromadorea</taxon>
        <taxon>Rhabditida</taxon>
        <taxon>Rhabditina</taxon>
        <taxon>Diplogasteromorpha</taxon>
        <taxon>Diplogasteroidea</taxon>
        <taxon>Neodiplogasteridae</taxon>
        <taxon>Pristionchus</taxon>
    </lineage>
</organism>
<comment type="caution">
    <text evidence="1">The sequence shown here is derived from an EMBL/GenBank/DDBJ whole genome shotgun (WGS) entry which is preliminary data.</text>
</comment>
<protein>
    <submittedName>
        <fullName evidence="1">Uncharacterized protein</fullName>
    </submittedName>
</protein>
<feature type="non-terminal residue" evidence="1">
    <location>
        <position position="67"/>
    </location>
</feature>
<accession>A0AAV5T747</accession>
<feature type="non-terminal residue" evidence="1">
    <location>
        <position position="1"/>
    </location>
</feature>
<evidence type="ECO:0000313" key="2">
    <source>
        <dbReference type="Proteomes" id="UP001432027"/>
    </source>
</evidence>
<proteinExistence type="predicted"/>